<feature type="transmembrane region" description="Helical" evidence="7">
    <location>
        <begin position="59"/>
        <end position="75"/>
    </location>
</feature>
<keyword evidence="6 7" id="KW-0472">Membrane</keyword>
<evidence type="ECO:0000256" key="7">
    <source>
        <dbReference type="RuleBase" id="RU369025"/>
    </source>
</evidence>
<keyword evidence="7" id="KW-0407">Ion channel</keyword>
<dbReference type="SUPFAM" id="SSF50182">
    <property type="entry name" value="Sm-like ribonucleoproteins"/>
    <property type="match status" value="1"/>
</dbReference>
<comment type="caution">
    <text evidence="10">The sequence shown here is derived from an EMBL/GenBank/DDBJ whole genome shotgun (WGS) entry which is preliminary data.</text>
</comment>
<gene>
    <name evidence="10" type="ORF">OE749_10810</name>
</gene>
<dbReference type="InterPro" id="IPR006685">
    <property type="entry name" value="MscS_channel_2nd"/>
</dbReference>
<dbReference type="InterPro" id="IPR049278">
    <property type="entry name" value="MS_channel_C"/>
</dbReference>
<dbReference type="InterPro" id="IPR023408">
    <property type="entry name" value="MscS_beta-dom_sf"/>
</dbReference>
<evidence type="ECO:0000259" key="9">
    <source>
        <dbReference type="Pfam" id="PF21082"/>
    </source>
</evidence>
<dbReference type="RefSeq" id="WP_263712470.1">
    <property type="nucleotide sequence ID" value="NZ_JAOWKX010000005.1"/>
</dbReference>
<feature type="transmembrane region" description="Helical" evidence="7">
    <location>
        <begin position="81"/>
        <end position="100"/>
    </location>
</feature>
<organism evidence="10 11">
    <name type="scientific">Fluctibacter corallii</name>
    <dbReference type="NCBI Taxonomy" id="2984329"/>
    <lineage>
        <taxon>Bacteria</taxon>
        <taxon>Pseudomonadati</taxon>
        <taxon>Pseudomonadota</taxon>
        <taxon>Gammaproteobacteria</taxon>
        <taxon>Alteromonadales</taxon>
        <taxon>Alteromonadaceae</taxon>
        <taxon>Fluctibacter</taxon>
    </lineage>
</organism>
<dbReference type="InterPro" id="IPR045275">
    <property type="entry name" value="MscS_archaea/bacteria_type"/>
</dbReference>
<protein>
    <recommendedName>
        <fullName evidence="7">Small-conductance mechanosensitive channel</fullName>
    </recommendedName>
</protein>
<proteinExistence type="inferred from homology"/>
<dbReference type="Pfam" id="PF21082">
    <property type="entry name" value="MS_channel_3rd"/>
    <property type="match status" value="1"/>
</dbReference>
<keyword evidence="7" id="KW-0813">Transport</keyword>
<evidence type="ECO:0000256" key="2">
    <source>
        <dbReference type="ARBA" id="ARBA00008017"/>
    </source>
</evidence>
<feature type="domain" description="Mechanosensitive ion channel MscS" evidence="8">
    <location>
        <begin position="102"/>
        <end position="168"/>
    </location>
</feature>
<dbReference type="InterPro" id="IPR010920">
    <property type="entry name" value="LSM_dom_sf"/>
</dbReference>
<reference evidence="10 11" key="1">
    <citation type="submission" date="2022-10" db="EMBL/GenBank/DDBJ databases">
        <title>Aestuariibacter sp. AA17 isolated from Montipora capitata coral fragment.</title>
        <authorList>
            <person name="Emsley S.A."/>
            <person name="Pfannmuller K.M."/>
            <person name="Loughran R.M."/>
            <person name="Shlafstein M."/>
            <person name="Papke E."/>
            <person name="Saw J.H."/>
            <person name="Ushijima B."/>
            <person name="Videau P."/>
        </authorList>
    </citation>
    <scope>NUCLEOTIDE SEQUENCE [LARGE SCALE GENOMIC DNA]</scope>
    <source>
        <strain evidence="10 11">AA17</strain>
    </source>
</reference>
<dbReference type="SUPFAM" id="SSF82689">
    <property type="entry name" value="Mechanosensitive channel protein MscS (YggB), C-terminal domain"/>
    <property type="match status" value="1"/>
</dbReference>
<feature type="domain" description="Mechanosensitive ion channel MscS C-terminal" evidence="9">
    <location>
        <begin position="178"/>
        <end position="259"/>
    </location>
</feature>
<keyword evidence="7" id="KW-0406">Ion transport</keyword>
<dbReference type="Gene3D" id="3.30.70.100">
    <property type="match status" value="1"/>
</dbReference>
<evidence type="ECO:0000256" key="4">
    <source>
        <dbReference type="ARBA" id="ARBA00022692"/>
    </source>
</evidence>
<feature type="transmembrane region" description="Helical" evidence="7">
    <location>
        <begin position="20"/>
        <end position="39"/>
    </location>
</feature>
<dbReference type="Gene3D" id="1.10.287.1260">
    <property type="match status" value="1"/>
</dbReference>
<comment type="subunit">
    <text evidence="7">Homoheptamer.</text>
</comment>
<dbReference type="Gene3D" id="2.30.30.60">
    <property type="match status" value="1"/>
</dbReference>
<dbReference type="PANTHER" id="PTHR30221">
    <property type="entry name" value="SMALL-CONDUCTANCE MECHANOSENSITIVE CHANNEL"/>
    <property type="match status" value="1"/>
</dbReference>
<sequence>MDPITDILNSARDLLPEIGIGFLILIITFILSAPFANFLTRLVSNVYSSLLIQTVVRRTFRIAFILLGLYLFLQFAGLTSFALAILSGTGVIGLIVGFAFKDIAENFISSLLLSIQRPFKIGDVIEVDGQTGIIKQVTARATTLVDFDGNHIQIPNATIYKNTIKNFTANPNMQSHFMVGIGYDNNIQTAQQIAMSALTSLTPILKEPEPQILVDSLGSATINIKVYFWLNAHDYSVLKVSSLAMRAVTNAFLENNISMPDDAREIVFPEGVPIYRQKHYEPKTNAEASTPTSPPISARAINQIDDVSSSIQEIHNQAQNARDPEQGKNIL</sequence>
<evidence type="ECO:0000256" key="5">
    <source>
        <dbReference type="ARBA" id="ARBA00022989"/>
    </source>
</evidence>
<evidence type="ECO:0000256" key="1">
    <source>
        <dbReference type="ARBA" id="ARBA00004651"/>
    </source>
</evidence>
<evidence type="ECO:0000313" key="10">
    <source>
        <dbReference type="EMBL" id="MCV2885181.1"/>
    </source>
</evidence>
<evidence type="ECO:0000256" key="3">
    <source>
        <dbReference type="ARBA" id="ARBA00022475"/>
    </source>
</evidence>
<dbReference type="PANTHER" id="PTHR30221:SF1">
    <property type="entry name" value="SMALL-CONDUCTANCE MECHANOSENSITIVE CHANNEL"/>
    <property type="match status" value="1"/>
</dbReference>
<evidence type="ECO:0000256" key="6">
    <source>
        <dbReference type="ARBA" id="ARBA00023136"/>
    </source>
</evidence>
<evidence type="ECO:0000259" key="8">
    <source>
        <dbReference type="Pfam" id="PF00924"/>
    </source>
</evidence>
<keyword evidence="7" id="KW-0997">Cell inner membrane</keyword>
<dbReference type="Pfam" id="PF00924">
    <property type="entry name" value="MS_channel_2nd"/>
    <property type="match status" value="1"/>
</dbReference>
<accession>A0ABT3AA43</accession>
<dbReference type="Proteomes" id="UP001652504">
    <property type="component" value="Unassembled WGS sequence"/>
</dbReference>
<comment type="function">
    <text evidence="7">Mechanosensitive channel that participates in the regulation of osmotic pressure changes within the cell, opening in response to stretch forces in the membrane lipid bilayer, without the need for other proteins. Contributes to normal resistance to hypoosmotic shock. Forms an ion channel of 1.0 nanosiemens conductance with a slight preference for anions.</text>
</comment>
<keyword evidence="5 7" id="KW-1133">Transmembrane helix</keyword>
<comment type="caution">
    <text evidence="7">Lacks conserved residue(s) required for the propagation of feature annotation.</text>
</comment>
<comment type="subcellular location">
    <subcellularLocation>
        <location evidence="7">Cell inner membrane</location>
        <topology evidence="7">Multi-pass membrane protein</topology>
    </subcellularLocation>
    <subcellularLocation>
        <location evidence="1">Cell membrane</location>
        <topology evidence="1">Multi-pass membrane protein</topology>
    </subcellularLocation>
</comment>
<dbReference type="EMBL" id="JAOWKX010000005">
    <property type="protein sequence ID" value="MCV2885181.1"/>
    <property type="molecule type" value="Genomic_DNA"/>
</dbReference>
<dbReference type="InterPro" id="IPR011066">
    <property type="entry name" value="MscS_channel_C_sf"/>
</dbReference>
<keyword evidence="11" id="KW-1185">Reference proteome</keyword>
<name>A0ABT3AA43_9ALTE</name>
<evidence type="ECO:0000313" key="11">
    <source>
        <dbReference type="Proteomes" id="UP001652504"/>
    </source>
</evidence>
<keyword evidence="4 7" id="KW-0812">Transmembrane</keyword>
<keyword evidence="3" id="KW-1003">Cell membrane</keyword>
<comment type="similarity">
    <text evidence="2 7">Belongs to the MscS (TC 1.A.23) family.</text>
</comment>